<organism evidence="2">
    <name type="scientific">Sesamum radiatum</name>
    <name type="common">Black benniseed</name>
    <dbReference type="NCBI Taxonomy" id="300843"/>
    <lineage>
        <taxon>Eukaryota</taxon>
        <taxon>Viridiplantae</taxon>
        <taxon>Streptophyta</taxon>
        <taxon>Embryophyta</taxon>
        <taxon>Tracheophyta</taxon>
        <taxon>Spermatophyta</taxon>
        <taxon>Magnoliopsida</taxon>
        <taxon>eudicotyledons</taxon>
        <taxon>Gunneridae</taxon>
        <taxon>Pentapetalae</taxon>
        <taxon>asterids</taxon>
        <taxon>lamiids</taxon>
        <taxon>Lamiales</taxon>
        <taxon>Pedaliaceae</taxon>
        <taxon>Sesamum</taxon>
    </lineage>
</organism>
<dbReference type="AlphaFoldDB" id="A0AAW2V3V0"/>
<feature type="compositionally biased region" description="Acidic residues" evidence="1">
    <location>
        <begin position="31"/>
        <end position="40"/>
    </location>
</feature>
<reference evidence="2" key="2">
    <citation type="journal article" date="2024" name="Plant">
        <title>Genomic evolution and insights into agronomic trait innovations of Sesamum species.</title>
        <authorList>
            <person name="Miao H."/>
            <person name="Wang L."/>
            <person name="Qu L."/>
            <person name="Liu H."/>
            <person name="Sun Y."/>
            <person name="Le M."/>
            <person name="Wang Q."/>
            <person name="Wei S."/>
            <person name="Zheng Y."/>
            <person name="Lin W."/>
            <person name="Duan Y."/>
            <person name="Cao H."/>
            <person name="Xiong S."/>
            <person name="Wang X."/>
            <person name="Wei L."/>
            <person name="Li C."/>
            <person name="Ma Q."/>
            <person name="Ju M."/>
            <person name="Zhao R."/>
            <person name="Li G."/>
            <person name="Mu C."/>
            <person name="Tian Q."/>
            <person name="Mei H."/>
            <person name="Zhang T."/>
            <person name="Gao T."/>
            <person name="Zhang H."/>
        </authorList>
    </citation>
    <scope>NUCLEOTIDE SEQUENCE</scope>
    <source>
        <strain evidence="2">G02</strain>
    </source>
</reference>
<feature type="compositionally biased region" description="Basic and acidic residues" evidence="1">
    <location>
        <begin position="20"/>
        <end position="29"/>
    </location>
</feature>
<gene>
    <name evidence="2" type="ORF">Sradi_0966200</name>
</gene>
<dbReference type="EMBL" id="JACGWJ010000004">
    <property type="protein sequence ID" value="KAL0424314.1"/>
    <property type="molecule type" value="Genomic_DNA"/>
</dbReference>
<evidence type="ECO:0000313" key="2">
    <source>
        <dbReference type="EMBL" id="KAL0424314.1"/>
    </source>
</evidence>
<reference evidence="2" key="1">
    <citation type="submission" date="2020-06" db="EMBL/GenBank/DDBJ databases">
        <authorList>
            <person name="Li T."/>
            <person name="Hu X."/>
            <person name="Zhang T."/>
            <person name="Song X."/>
            <person name="Zhang H."/>
            <person name="Dai N."/>
            <person name="Sheng W."/>
            <person name="Hou X."/>
            <person name="Wei L."/>
        </authorList>
    </citation>
    <scope>NUCLEOTIDE SEQUENCE</scope>
    <source>
        <strain evidence="2">G02</strain>
        <tissue evidence="2">Leaf</tissue>
    </source>
</reference>
<evidence type="ECO:0000256" key="1">
    <source>
        <dbReference type="SAM" id="MobiDB-lite"/>
    </source>
</evidence>
<accession>A0AAW2V3V0</accession>
<proteinExistence type="predicted"/>
<sequence length="96" mass="10993">MVILRKALEPNLLQTIDSPQSHEEVRPDAAGENDVDADDEDSEMVLRLEKMFQAASLQQMSVPGKSMRKKRMESMTLMVKLRVKVRPKILVKRISE</sequence>
<comment type="caution">
    <text evidence="2">The sequence shown here is derived from an EMBL/GenBank/DDBJ whole genome shotgun (WGS) entry which is preliminary data.</text>
</comment>
<feature type="region of interest" description="Disordered" evidence="1">
    <location>
        <begin position="14"/>
        <end position="40"/>
    </location>
</feature>
<name>A0AAW2V3V0_SESRA</name>
<protein>
    <submittedName>
        <fullName evidence="2">Uncharacterized protein</fullName>
    </submittedName>
</protein>